<reference evidence="2 3" key="1">
    <citation type="submission" date="2017-04" db="EMBL/GenBank/DDBJ databases">
        <title>Draft genome of the yeast Clavispora lusitaniae type strain CBS 6936.</title>
        <authorList>
            <person name="Durrens P."/>
            <person name="Klopp C."/>
            <person name="Biteau N."/>
            <person name="Fitton-Ouhabi V."/>
            <person name="Dementhon K."/>
            <person name="Accoceberry I."/>
            <person name="Sherman D.J."/>
            <person name="Noel T."/>
        </authorList>
    </citation>
    <scope>NUCLEOTIDE SEQUENCE [LARGE SCALE GENOMIC DNA]</scope>
    <source>
        <strain evidence="2 3">CBS 6936</strain>
    </source>
</reference>
<evidence type="ECO:0008006" key="4">
    <source>
        <dbReference type="Google" id="ProtNLM"/>
    </source>
</evidence>
<evidence type="ECO:0000256" key="1">
    <source>
        <dbReference type="SAM" id="MobiDB-lite"/>
    </source>
</evidence>
<feature type="region of interest" description="Disordered" evidence="1">
    <location>
        <begin position="204"/>
        <end position="225"/>
    </location>
</feature>
<sequence length="380" mass="42828">MMTYNEQRSGQKDFDSSRFYNPAYSGQQQFIQNTSSAYYPNSSNPPMHHSLNQPSWLQSYHMQPSSQPLQQSLPQSAIGGVSQAPVQQYPQMIQSQHMPFQNPQYFQQAAPDVFGTNQVLAGPLHSGQMQPNSAQPGQVPNTSFHQAETGGSHSQISPINQAPVPQMGQLDNTNSMGMIPMMVRGPNSNLTLIEQLQMELPVPPLSKAPTRPDVSFLNSQRRPKRKSKFTKLQDSIIVRLKKEGRSWVEIADLAGVGSYLAARNRYQVIVGQQGNNNSSSWTVEDRNQLQQLLDSAEMEKWRYIASELYKATGKCYTSAEVREFTRQMFWQNPSAMGVNEKLVEELQKEKKITERLIQQAGGTDQLNYVRRRASSPELAM</sequence>
<gene>
    <name evidence="2" type="ORF">A9F13_22g00330</name>
</gene>
<comment type="caution">
    <text evidence="2">The sequence shown here is derived from an EMBL/GenBank/DDBJ whole genome shotgun (WGS) entry which is preliminary data.</text>
</comment>
<evidence type="ECO:0000313" key="2">
    <source>
        <dbReference type="EMBL" id="OVF05493.1"/>
    </source>
</evidence>
<accession>A0AA91PWN6</accession>
<proteinExistence type="predicted"/>
<dbReference type="Proteomes" id="UP000195602">
    <property type="component" value="Unassembled WGS sequence"/>
</dbReference>
<feature type="compositionally biased region" description="Polar residues" evidence="1">
    <location>
        <begin position="128"/>
        <end position="160"/>
    </location>
</feature>
<dbReference type="EMBL" id="LYUB02000022">
    <property type="protein sequence ID" value="OVF05493.1"/>
    <property type="molecule type" value="Genomic_DNA"/>
</dbReference>
<feature type="compositionally biased region" description="Low complexity" evidence="1">
    <location>
        <begin position="63"/>
        <end position="76"/>
    </location>
</feature>
<organism evidence="2 3">
    <name type="scientific">Clavispora lusitaniae</name>
    <name type="common">Candida lusitaniae</name>
    <dbReference type="NCBI Taxonomy" id="36911"/>
    <lineage>
        <taxon>Eukaryota</taxon>
        <taxon>Fungi</taxon>
        <taxon>Dikarya</taxon>
        <taxon>Ascomycota</taxon>
        <taxon>Saccharomycotina</taxon>
        <taxon>Pichiomycetes</taxon>
        <taxon>Metschnikowiaceae</taxon>
        <taxon>Clavispora</taxon>
    </lineage>
</organism>
<name>A0AA91PWN6_CLALS</name>
<protein>
    <recommendedName>
        <fullName evidence="4">Adherence factor</fullName>
    </recommendedName>
</protein>
<dbReference type="KEGG" id="clus:A9F13_22g00330"/>
<dbReference type="AlphaFoldDB" id="A0AA91PWN6"/>
<feature type="region of interest" description="Disordered" evidence="1">
    <location>
        <begin position="60"/>
        <end position="82"/>
    </location>
</feature>
<evidence type="ECO:0000313" key="3">
    <source>
        <dbReference type="Proteomes" id="UP000195602"/>
    </source>
</evidence>
<feature type="region of interest" description="Disordered" evidence="1">
    <location>
        <begin position="128"/>
        <end position="163"/>
    </location>
</feature>